<sequence length="142" mass="16012">MFHRESTVELPSQLGGGELSVLAIHFTNQVLLQLRYNGELDTTFEVSRQGLGQLHQMGSNGELRDTMADYKAVSKLGNSDDAKLPVVCTQLAELVFRTVVDGIETFEPRNLLVTMSSKLWYHGSHDFETLMFVLKTIKQMYT</sequence>
<dbReference type="eggNOG" id="ENOG502S42X">
    <property type="taxonomic scope" value="Eukaryota"/>
</dbReference>
<name>G8ZVM9_TORDE</name>
<keyword evidence="2" id="KW-1185">Reference proteome</keyword>
<dbReference type="Pfam" id="PF10448">
    <property type="entry name" value="POC3_POC4"/>
    <property type="match status" value="1"/>
</dbReference>
<dbReference type="InterPro" id="IPR053720">
    <property type="entry name" value="Psm_Assembly_Chaperone"/>
</dbReference>
<evidence type="ECO:0000313" key="2">
    <source>
        <dbReference type="Proteomes" id="UP000005627"/>
    </source>
</evidence>
<dbReference type="RefSeq" id="XP_003681884.1">
    <property type="nucleotide sequence ID" value="XM_003681836.1"/>
</dbReference>
<dbReference type="GO" id="GO:0005634">
    <property type="term" value="C:nucleus"/>
    <property type="evidence" value="ECO:0007669"/>
    <property type="project" value="EnsemblFungi"/>
</dbReference>
<dbReference type="InParanoid" id="G8ZVM9"/>
<dbReference type="GO" id="GO:0043248">
    <property type="term" value="P:proteasome assembly"/>
    <property type="evidence" value="ECO:0007669"/>
    <property type="project" value="EnsemblFungi"/>
</dbReference>
<dbReference type="InterPro" id="IPR018854">
    <property type="entry name" value="Psome_chaperone_3/4"/>
</dbReference>
<dbReference type="GO" id="GO:0070481">
    <property type="term" value="P:nuclear-transcribed mRNA catabolic process, non-stop decay"/>
    <property type="evidence" value="ECO:0007669"/>
    <property type="project" value="EnsemblFungi"/>
</dbReference>
<dbReference type="Gene3D" id="3.30.230.90">
    <property type="match status" value="1"/>
</dbReference>
<gene>
    <name evidence="1" type="primary">TDEL0E04300</name>
    <name evidence="1" type="ORF">TDEL_0E04300</name>
</gene>
<dbReference type="Proteomes" id="UP000005627">
    <property type="component" value="Chromosome 5"/>
</dbReference>
<dbReference type="FunCoup" id="G8ZVM9">
    <property type="interactions" value="34"/>
</dbReference>
<evidence type="ECO:0008006" key="3">
    <source>
        <dbReference type="Google" id="ProtNLM"/>
    </source>
</evidence>
<dbReference type="KEGG" id="tdl:TDEL_0E04300"/>
<dbReference type="GeneID" id="11504074"/>
<organism evidence="1 2">
    <name type="scientific">Torulaspora delbrueckii</name>
    <name type="common">Yeast</name>
    <name type="synonym">Candida colliculosa</name>
    <dbReference type="NCBI Taxonomy" id="4950"/>
    <lineage>
        <taxon>Eukaryota</taxon>
        <taxon>Fungi</taxon>
        <taxon>Dikarya</taxon>
        <taxon>Ascomycota</taxon>
        <taxon>Saccharomycotina</taxon>
        <taxon>Saccharomycetes</taxon>
        <taxon>Saccharomycetales</taxon>
        <taxon>Saccharomycetaceae</taxon>
        <taxon>Torulaspora</taxon>
    </lineage>
</organism>
<reference evidence="1 2" key="1">
    <citation type="journal article" date="2011" name="Proc. Natl. Acad. Sci. U.S.A.">
        <title>Evolutionary erosion of yeast sex chromosomes by mating-type switching accidents.</title>
        <authorList>
            <person name="Gordon J.L."/>
            <person name="Armisen D."/>
            <person name="Proux-Wera E."/>
            <person name="Oheigeartaigh S.S."/>
            <person name="Byrne K.P."/>
            <person name="Wolfe K.H."/>
        </authorList>
    </citation>
    <scope>NUCLEOTIDE SEQUENCE [LARGE SCALE GENOMIC DNA]</scope>
    <source>
        <strain evidence="2">ATCC 10662 / CBS 1146 / NBRC 0425 / NCYC 2629 / NRRL Y-866</strain>
    </source>
</reference>
<dbReference type="EMBL" id="HE616746">
    <property type="protein sequence ID" value="CCE92673.1"/>
    <property type="molecule type" value="Genomic_DNA"/>
</dbReference>
<dbReference type="HOGENOM" id="CLU_133914_0_0_1"/>
<proteinExistence type="predicted"/>
<dbReference type="OrthoDB" id="3980246at2759"/>
<dbReference type="GO" id="GO:0005737">
    <property type="term" value="C:cytoplasm"/>
    <property type="evidence" value="ECO:0007669"/>
    <property type="project" value="EnsemblFungi"/>
</dbReference>
<evidence type="ECO:0000313" key="1">
    <source>
        <dbReference type="EMBL" id="CCE92673.1"/>
    </source>
</evidence>
<protein>
    <recommendedName>
        <fullName evidence="3">Proteasome assembly chaperone 3</fullName>
    </recommendedName>
</protein>
<accession>G8ZVM9</accession>
<dbReference type="GO" id="GO:0051131">
    <property type="term" value="P:chaperone-mediated protein complex assembly"/>
    <property type="evidence" value="ECO:0007669"/>
    <property type="project" value="EnsemblFungi"/>
</dbReference>
<dbReference type="AlphaFoldDB" id="G8ZVM9"/>
<dbReference type="STRING" id="1076872.G8ZVM9"/>
<dbReference type="GO" id="GO:0032991">
    <property type="term" value="C:protein-containing complex"/>
    <property type="evidence" value="ECO:0007669"/>
    <property type="project" value="EnsemblFungi"/>
</dbReference>